<feature type="active site" evidence="3">
    <location>
        <position position="261"/>
    </location>
</feature>
<dbReference type="InterPro" id="IPR029510">
    <property type="entry name" value="Ald_DH_CS_GLU"/>
</dbReference>
<organism evidence="6 7">
    <name type="scientific">Roseivivax isoporae LMG 25204</name>
    <dbReference type="NCBI Taxonomy" id="1449351"/>
    <lineage>
        <taxon>Bacteria</taxon>
        <taxon>Pseudomonadati</taxon>
        <taxon>Pseudomonadota</taxon>
        <taxon>Alphaproteobacteria</taxon>
        <taxon>Rhodobacterales</taxon>
        <taxon>Roseobacteraceae</taxon>
        <taxon>Roseivivax</taxon>
    </lineage>
</organism>
<keyword evidence="2 4" id="KW-0560">Oxidoreductase</keyword>
<dbReference type="GO" id="GO:0016620">
    <property type="term" value="F:oxidoreductase activity, acting on the aldehyde or oxo group of donors, NAD or NADP as acceptor"/>
    <property type="evidence" value="ECO:0007669"/>
    <property type="project" value="InterPro"/>
</dbReference>
<dbReference type="PANTHER" id="PTHR11699">
    <property type="entry name" value="ALDEHYDE DEHYDROGENASE-RELATED"/>
    <property type="match status" value="1"/>
</dbReference>
<dbReference type="OrthoDB" id="7827050at2"/>
<dbReference type="AlphaFoldDB" id="X7FFL2"/>
<dbReference type="RefSeq" id="WP_051491658.1">
    <property type="nucleotide sequence ID" value="NZ_JAME01000001.1"/>
</dbReference>
<dbReference type="FunFam" id="3.40.605.10:FF:000007">
    <property type="entry name" value="NAD/NADP-dependent betaine aldehyde dehydrogenase"/>
    <property type="match status" value="1"/>
</dbReference>
<evidence type="ECO:0000313" key="7">
    <source>
        <dbReference type="Proteomes" id="UP000023430"/>
    </source>
</evidence>
<protein>
    <submittedName>
        <fullName evidence="6">Aldehyde dehydrogenase</fullName>
    </submittedName>
</protein>
<sequence>MNAFDRTGTAEAATSRSGIFIDNEWRPAESGKTLDLVEPATGRPFDRIAAGNARDVDAAVAAARRAFDGAWGRIAAVDRGRLLSRLAARIREAAGDLAVLEARDTGKPLSQARADLDLSARYFEFYGGATDKVHGRSIPYQPGTLALTERVAHGVTGHIIPWNYPAQMVGRTLAPALAMGNATVLKPAEDACLTALRLAELARDAGFPAGAINVVPGRGEVAGAALSRHAGVDFLSFTGSPEVGTQVQVAAARRHAGCVLELGGKSPQVVLADADLDAAVPVIVASVVQNAGQTCSAGSRVLVDAAIAGTLTERLAAAFAALVAGPPEADLDLGPLINLKQKRRVARFCDLASAADVPLVAEGRLDPRADPDGFYVLPRLYGPVPRDHPMALQEIFGPVLSLLTFTDEDDAVRLANGTEYGLVAGVWSRDGARALRIGRRIAAGQVFINGYGSGGGVELPFGGVGKSGHGREKGYEALFEFSASRTIVIAHG</sequence>
<dbReference type="PROSITE" id="PS00070">
    <property type="entry name" value="ALDEHYDE_DEHYDR_CYS"/>
    <property type="match status" value="1"/>
</dbReference>
<reference evidence="6 7" key="1">
    <citation type="submission" date="2014-01" db="EMBL/GenBank/DDBJ databases">
        <title>Roseivivax isoporae LMG 25204 Genome Sequencing.</title>
        <authorList>
            <person name="Lai Q."/>
            <person name="Li G."/>
            <person name="Shao Z."/>
        </authorList>
    </citation>
    <scope>NUCLEOTIDE SEQUENCE [LARGE SCALE GENOMIC DNA]</scope>
    <source>
        <strain evidence="6 7">LMG 25204</strain>
    </source>
</reference>
<evidence type="ECO:0000256" key="1">
    <source>
        <dbReference type="ARBA" id="ARBA00009986"/>
    </source>
</evidence>
<dbReference type="Gene3D" id="3.40.605.10">
    <property type="entry name" value="Aldehyde Dehydrogenase, Chain A, domain 1"/>
    <property type="match status" value="1"/>
</dbReference>
<dbReference type="eggNOG" id="COG1012">
    <property type="taxonomic scope" value="Bacteria"/>
</dbReference>
<accession>X7FFL2</accession>
<keyword evidence="7" id="KW-1185">Reference proteome</keyword>
<dbReference type="STRING" id="1449351.RISW2_00105"/>
<comment type="similarity">
    <text evidence="1 4">Belongs to the aldehyde dehydrogenase family.</text>
</comment>
<dbReference type="InterPro" id="IPR016162">
    <property type="entry name" value="Ald_DH_N"/>
</dbReference>
<gene>
    <name evidence="6" type="ORF">RISW2_00105</name>
</gene>
<dbReference type="Gene3D" id="3.40.309.10">
    <property type="entry name" value="Aldehyde Dehydrogenase, Chain A, domain 2"/>
    <property type="match status" value="1"/>
</dbReference>
<evidence type="ECO:0000256" key="3">
    <source>
        <dbReference type="PROSITE-ProRule" id="PRU10007"/>
    </source>
</evidence>
<name>X7FFL2_9RHOB</name>
<evidence type="ECO:0000313" key="6">
    <source>
        <dbReference type="EMBL" id="ETX30819.1"/>
    </source>
</evidence>
<evidence type="ECO:0000259" key="5">
    <source>
        <dbReference type="Pfam" id="PF00171"/>
    </source>
</evidence>
<dbReference type="PROSITE" id="PS00687">
    <property type="entry name" value="ALDEHYDE_DEHYDR_GLU"/>
    <property type="match status" value="1"/>
</dbReference>
<dbReference type="InterPro" id="IPR016163">
    <property type="entry name" value="Ald_DH_C"/>
</dbReference>
<dbReference type="InterPro" id="IPR016160">
    <property type="entry name" value="Ald_DH_CS_CYS"/>
</dbReference>
<evidence type="ECO:0000256" key="2">
    <source>
        <dbReference type="ARBA" id="ARBA00023002"/>
    </source>
</evidence>
<feature type="domain" description="Aldehyde dehydrogenase" evidence="5">
    <location>
        <begin position="25"/>
        <end position="487"/>
    </location>
</feature>
<dbReference type="SUPFAM" id="SSF53720">
    <property type="entry name" value="ALDH-like"/>
    <property type="match status" value="1"/>
</dbReference>
<dbReference type="EMBL" id="JAME01000001">
    <property type="protein sequence ID" value="ETX30819.1"/>
    <property type="molecule type" value="Genomic_DNA"/>
</dbReference>
<proteinExistence type="inferred from homology"/>
<dbReference type="Pfam" id="PF00171">
    <property type="entry name" value="Aldedh"/>
    <property type="match status" value="1"/>
</dbReference>
<dbReference type="PATRIC" id="fig|1449351.3.peg.20"/>
<dbReference type="InterPro" id="IPR015590">
    <property type="entry name" value="Aldehyde_DH_dom"/>
</dbReference>
<comment type="caution">
    <text evidence="6">The sequence shown here is derived from an EMBL/GenBank/DDBJ whole genome shotgun (WGS) entry which is preliminary data.</text>
</comment>
<dbReference type="InterPro" id="IPR016161">
    <property type="entry name" value="Ald_DH/histidinol_DH"/>
</dbReference>
<dbReference type="Proteomes" id="UP000023430">
    <property type="component" value="Unassembled WGS sequence"/>
</dbReference>
<evidence type="ECO:0000256" key="4">
    <source>
        <dbReference type="RuleBase" id="RU003345"/>
    </source>
</evidence>